<feature type="region of interest" description="Disordered" evidence="1">
    <location>
        <begin position="484"/>
        <end position="533"/>
    </location>
</feature>
<dbReference type="AlphaFoldDB" id="A0A553N9T0"/>
<dbReference type="InterPro" id="IPR030127">
    <property type="entry name" value="MTSS1/MTSS2"/>
</dbReference>
<sequence length="793" mass="88217">MTKNLRPSSLATFLSYFVERQKQTSYSYTPGEEVEDKGQVPPSWWETRASSSTWNGLKTHQLFHLEGATREIGACLTRIVIRHKAMETRMKTLCSALLECMVVPLQDKLEEWRKTTSSLDKDHAKEYKKLRAEIKKKSENSQRIQKKNRKNKDPKSQMIVEAAVKDVNKSMKHLSDTEKNAVRRVLMEERSRYCTFVACLKPLLDEEVSLVTEFQQLEEVSKKLSRHTEDPFKLPPASEQVINDLATNSGDSAFTFQTPPSSPSSLGSRKSSMCSISSAGSSNSSSVHHSPSHQSGVQLRHRSLSQAHHNPSSLGPQMMRLSSISSQDSGFTSQDTLFLRPNSPSGRSKGSGGQPNIEDSNILTERPHTISSAYEKGHQRPQLQPYTFQPPCESINENENETDTLSRKPPVPQRCVSLDMQQRPVPKGKKPMNPQILAQIRGTNASLPNFNTSREDMVLPQPVYMNMSDLAVLAAQKAAAQNAQSQIPGTIEEESPDLKTPTAEDLNQIPGQKADRTENRKETLTPSSPQRYTKPLIFSLHASYHPPMPSPAPLLDSNRYHYATRSTMSQHSMATLRRNHSTASTLKPPPPQRRPSSTLRDEHSPPPPPAPTSGGSNSSTPRGSMEHLPPPPPHLLQSDEEGDHAVISQRGLSVAESVKALQKSGHLPCSPKTLRRAHSVAGGQSPYQLQQQIQQQKQLQQPPKQEQIYAPVAHLQQKIHQRQLLQQQSPEGDKYGFGMQFHHHQSQFYHHNMQPPAGMATKPASDTTAATLLPIDEANTAPGLIIQGYVGYV</sequence>
<feature type="domain" description="IMD" evidence="2">
    <location>
        <begin position="67"/>
        <end position="138"/>
    </location>
</feature>
<feature type="region of interest" description="Disordered" evidence="1">
    <location>
        <begin position="249"/>
        <end position="412"/>
    </location>
</feature>
<dbReference type="GO" id="GO:0009898">
    <property type="term" value="C:cytoplasmic side of plasma membrane"/>
    <property type="evidence" value="ECO:0007669"/>
    <property type="project" value="TreeGrafter"/>
</dbReference>
<evidence type="ECO:0000259" key="2">
    <source>
        <dbReference type="PROSITE" id="PS51338"/>
    </source>
</evidence>
<dbReference type="SUPFAM" id="SSF103657">
    <property type="entry name" value="BAR/IMD domain-like"/>
    <property type="match status" value="1"/>
</dbReference>
<reference evidence="3 4" key="1">
    <citation type="journal article" date="2018" name="Nat. Ecol. Evol.">
        <title>Genomic signatures of mitonuclear coevolution across populations of Tigriopus californicus.</title>
        <authorList>
            <person name="Barreto F.S."/>
            <person name="Watson E.T."/>
            <person name="Lima T.G."/>
            <person name="Willett C.S."/>
            <person name="Edmands S."/>
            <person name="Li W."/>
            <person name="Burton R.S."/>
        </authorList>
    </citation>
    <scope>NUCLEOTIDE SEQUENCE [LARGE SCALE GENOMIC DNA]</scope>
    <source>
        <strain evidence="3 4">San Diego</strain>
    </source>
</reference>
<comment type="caution">
    <text evidence="3">The sequence shown here is derived from an EMBL/GenBank/DDBJ whole genome shotgun (WGS) entry which is preliminary data.</text>
</comment>
<dbReference type="Proteomes" id="UP000318571">
    <property type="component" value="Chromosome 8"/>
</dbReference>
<feature type="compositionally biased region" description="Polar residues" evidence="1">
    <location>
        <begin position="249"/>
        <end position="258"/>
    </location>
</feature>
<dbReference type="GO" id="GO:0030031">
    <property type="term" value="P:cell projection assembly"/>
    <property type="evidence" value="ECO:0007669"/>
    <property type="project" value="TreeGrafter"/>
</dbReference>
<dbReference type="Pfam" id="PF08397">
    <property type="entry name" value="IMD"/>
    <property type="match status" value="1"/>
</dbReference>
<dbReference type="EMBL" id="VCGU01000459">
    <property type="protein sequence ID" value="TRY62188.1"/>
    <property type="molecule type" value="Genomic_DNA"/>
</dbReference>
<dbReference type="GO" id="GO:0007009">
    <property type="term" value="P:plasma membrane organization"/>
    <property type="evidence" value="ECO:0007669"/>
    <property type="project" value="InterPro"/>
</dbReference>
<feature type="compositionally biased region" description="Low complexity" evidence="1">
    <location>
        <begin position="612"/>
        <end position="623"/>
    </location>
</feature>
<dbReference type="STRING" id="6832.A0A553N9T0"/>
<dbReference type="GO" id="GO:0005543">
    <property type="term" value="F:phospholipid binding"/>
    <property type="evidence" value="ECO:0007669"/>
    <property type="project" value="TreeGrafter"/>
</dbReference>
<dbReference type="InterPro" id="IPR013606">
    <property type="entry name" value="I-BAR_dom"/>
</dbReference>
<name>A0A553N9T0_TIGCA</name>
<feature type="compositionally biased region" description="Polar residues" evidence="1">
    <location>
        <begin position="304"/>
        <end position="348"/>
    </location>
</feature>
<dbReference type="PANTHER" id="PTHR15708">
    <property type="entry name" value="ACTIN BUNDLING/MISSING IN METASTASIS-RELATED"/>
    <property type="match status" value="1"/>
</dbReference>
<protein>
    <recommendedName>
        <fullName evidence="2">IMD domain-containing protein</fullName>
    </recommendedName>
</protein>
<evidence type="ECO:0000256" key="1">
    <source>
        <dbReference type="SAM" id="MobiDB-lite"/>
    </source>
</evidence>
<accession>A0A553N9T0</accession>
<dbReference type="GO" id="GO:0015629">
    <property type="term" value="C:actin cytoskeleton"/>
    <property type="evidence" value="ECO:0007669"/>
    <property type="project" value="TreeGrafter"/>
</dbReference>
<feature type="region of interest" description="Disordered" evidence="1">
    <location>
        <begin position="135"/>
        <end position="156"/>
    </location>
</feature>
<dbReference type="InterPro" id="IPR027267">
    <property type="entry name" value="AH/BAR_dom_sf"/>
</dbReference>
<feature type="compositionally biased region" description="Basic and acidic residues" evidence="1">
    <location>
        <begin position="513"/>
        <end position="523"/>
    </location>
</feature>
<feature type="region of interest" description="Disordered" evidence="1">
    <location>
        <begin position="568"/>
        <end position="639"/>
    </location>
</feature>
<dbReference type="Gene3D" id="1.20.1270.60">
    <property type="entry name" value="Arfaptin homology (AH) domain/BAR domain"/>
    <property type="match status" value="1"/>
</dbReference>
<evidence type="ECO:0000313" key="4">
    <source>
        <dbReference type="Proteomes" id="UP000318571"/>
    </source>
</evidence>
<dbReference type="PROSITE" id="PS51338">
    <property type="entry name" value="IMD"/>
    <property type="match status" value="1"/>
</dbReference>
<organism evidence="3 4">
    <name type="scientific">Tigriopus californicus</name>
    <name type="common">Marine copepod</name>
    <dbReference type="NCBI Taxonomy" id="6832"/>
    <lineage>
        <taxon>Eukaryota</taxon>
        <taxon>Metazoa</taxon>
        <taxon>Ecdysozoa</taxon>
        <taxon>Arthropoda</taxon>
        <taxon>Crustacea</taxon>
        <taxon>Multicrustacea</taxon>
        <taxon>Hexanauplia</taxon>
        <taxon>Copepoda</taxon>
        <taxon>Harpacticoida</taxon>
        <taxon>Harpacticidae</taxon>
        <taxon>Tigriopus</taxon>
    </lineage>
</organism>
<proteinExistence type="predicted"/>
<dbReference type="GO" id="GO:0003779">
    <property type="term" value="F:actin binding"/>
    <property type="evidence" value="ECO:0007669"/>
    <property type="project" value="InterPro"/>
</dbReference>
<keyword evidence="4" id="KW-1185">Reference proteome</keyword>
<dbReference type="PANTHER" id="PTHR15708:SF4">
    <property type="entry name" value="FI21477P1-RELATED"/>
    <property type="match status" value="1"/>
</dbReference>
<gene>
    <name evidence="3" type="ORF">TCAL_17208</name>
</gene>
<feature type="region of interest" description="Disordered" evidence="1">
    <location>
        <begin position="663"/>
        <end position="686"/>
    </location>
</feature>
<feature type="compositionally biased region" description="Low complexity" evidence="1">
    <location>
        <begin position="263"/>
        <end position="295"/>
    </location>
</feature>
<evidence type="ECO:0000313" key="3">
    <source>
        <dbReference type="EMBL" id="TRY62188.1"/>
    </source>
</evidence>